<protein>
    <submittedName>
        <fullName evidence="3">Phosphoesterase RecJ-like protein</fullName>
        <ecNumber evidence="3">3.1.13.3</ecNumber>
        <ecNumber evidence="3">3.1.3.7</ecNumber>
    </submittedName>
</protein>
<dbReference type="EC" id="3.1.3.7" evidence="3"/>
<keyword evidence="3" id="KW-0378">Hydrolase</keyword>
<feature type="domain" description="DDH" evidence="1">
    <location>
        <begin position="17"/>
        <end position="152"/>
    </location>
</feature>
<dbReference type="InterPro" id="IPR003156">
    <property type="entry name" value="DHHA1_dom"/>
</dbReference>
<dbReference type="PANTHER" id="PTHR47618">
    <property type="entry name" value="BIFUNCTIONAL OLIGORIBONUCLEASE AND PAP PHOSPHATASE NRNA"/>
    <property type="match status" value="1"/>
</dbReference>
<reference evidence="3 4" key="1">
    <citation type="submission" date="2021-01" db="EMBL/GenBank/DDBJ databases">
        <title>Genomic Encyclopedia of Type Strains, Phase IV (KMG-IV): sequencing the most valuable type-strain genomes for metagenomic binning, comparative biology and taxonomic classification.</title>
        <authorList>
            <person name="Goeker M."/>
        </authorList>
    </citation>
    <scope>NUCLEOTIDE SEQUENCE [LARGE SCALE GENOMIC DNA]</scope>
    <source>
        <strain evidence="3 4">DSM 27382</strain>
    </source>
</reference>
<evidence type="ECO:0000259" key="2">
    <source>
        <dbReference type="Pfam" id="PF02272"/>
    </source>
</evidence>
<organism evidence="3 4">
    <name type="scientific">Streptococcus loxodontisalivarius</name>
    <dbReference type="NCBI Taxonomy" id="1349415"/>
    <lineage>
        <taxon>Bacteria</taxon>
        <taxon>Bacillati</taxon>
        <taxon>Bacillota</taxon>
        <taxon>Bacilli</taxon>
        <taxon>Lactobacillales</taxon>
        <taxon>Streptococcaceae</taxon>
        <taxon>Streptococcus</taxon>
    </lineage>
</organism>
<evidence type="ECO:0000313" key="3">
    <source>
        <dbReference type="EMBL" id="MBM7642172.1"/>
    </source>
</evidence>
<dbReference type="Proteomes" id="UP000697472">
    <property type="component" value="Unassembled WGS sequence"/>
</dbReference>
<comment type="caution">
    <text evidence="3">The sequence shown here is derived from an EMBL/GenBank/DDBJ whole genome shotgun (WGS) entry which is preliminary data.</text>
</comment>
<evidence type="ECO:0000259" key="1">
    <source>
        <dbReference type="Pfam" id="PF01368"/>
    </source>
</evidence>
<feature type="domain" description="DHHA1" evidence="2">
    <location>
        <begin position="226"/>
        <end position="310"/>
    </location>
</feature>
<dbReference type="EMBL" id="JAFBEH010000006">
    <property type="protein sequence ID" value="MBM7642172.1"/>
    <property type="molecule type" value="Genomic_DNA"/>
</dbReference>
<dbReference type="InterPro" id="IPR038763">
    <property type="entry name" value="DHH_sf"/>
</dbReference>
<gene>
    <name evidence="3" type="ORF">JOC28_000465</name>
</gene>
<evidence type="ECO:0000313" key="4">
    <source>
        <dbReference type="Proteomes" id="UP000697472"/>
    </source>
</evidence>
<dbReference type="PANTHER" id="PTHR47618:SF1">
    <property type="entry name" value="BIFUNCTIONAL OLIGORIBONUCLEASE AND PAP PHOSPHATASE NRNA"/>
    <property type="match status" value="1"/>
</dbReference>
<dbReference type="Pfam" id="PF01368">
    <property type="entry name" value="DHH"/>
    <property type="match status" value="1"/>
</dbReference>
<keyword evidence="4" id="KW-1185">Reference proteome</keyword>
<dbReference type="RefSeq" id="WP_205009026.1">
    <property type="nucleotide sequence ID" value="NZ_JAFBEH010000006.1"/>
</dbReference>
<proteinExistence type="predicted"/>
<accession>A0ABS2PS16</accession>
<dbReference type="Gene3D" id="3.10.310.30">
    <property type="match status" value="1"/>
</dbReference>
<sequence length="313" mass="34952">MTIYTEILEKIKAYDTIIIHRHQRPDPDAIGSQCGLRELLRHNFPNKRIKATGFDEPTLTWLADMDDVADADYQGALVIVTDTANRPRVDDDRYNDGDFLIKIDHHPNDDVYGDLYHVDTNASSASEIITDFALETGLALNDQAARLLYAGIVGDTGRFLYPATTSKTLELAAKLRQYDFDFSAMARQMDSFSFKIAKLQGYVFDNLEVDENGAARVVLTRELLDKFQVTDAESSAIVGTPGKIDVVESWAIFVEQPDGNYRVRLRSKSTVINGIAKNHDGGGHPLASGANSYSLEENEQIYQEIKNLLAQKK</sequence>
<dbReference type="InterPro" id="IPR051319">
    <property type="entry name" value="Oligoribo/pAp-PDE_c-di-AMP_PDE"/>
</dbReference>
<dbReference type="SUPFAM" id="SSF64182">
    <property type="entry name" value="DHH phosphoesterases"/>
    <property type="match status" value="1"/>
</dbReference>
<dbReference type="InterPro" id="IPR001667">
    <property type="entry name" value="DDH_dom"/>
</dbReference>
<dbReference type="EC" id="3.1.13.3" evidence="3"/>
<dbReference type="Pfam" id="PF02272">
    <property type="entry name" value="DHHA1"/>
    <property type="match status" value="1"/>
</dbReference>
<name>A0ABS2PS16_9STRE</name>
<dbReference type="Gene3D" id="3.90.1640.10">
    <property type="entry name" value="inorganic pyrophosphatase (n-terminal core)"/>
    <property type="match status" value="1"/>
</dbReference>
<dbReference type="GO" id="GO:0008441">
    <property type="term" value="F:3'(2'),5'-bisphosphate nucleotidase activity"/>
    <property type="evidence" value="ECO:0007669"/>
    <property type="project" value="UniProtKB-EC"/>
</dbReference>